<name>M1W1U9_CLAP2</name>
<accession>M1W1U9</accession>
<protein>
    <submittedName>
        <fullName evidence="1">Uncharacterized protein</fullName>
    </submittedName>
</protein>
<reference evidence="1 2" key="1">
    <citation type="journal article" date="2013" name="PLoS Genet.">
        <title>Plant-symbiotic fungi as chemical engineers: Multi-genome analysis of the Clavicipitaceae reveals dynamics of alkaloid loci.</title>
        <authorList>
            <person name="Schardl C.L."/>
            <person name="Young C.A."/>
            <person name="Hesse U."/>
            <person name="Amyotte S.G."/>
            <person name="Andreeva K."/>
            <person name="Calie P.J."/>
            <person name="Fleetwood D.J."/>
            <person name="Haws D.C."/>
            <person name="Moore N."/>
            <person name="Oeser B."/>
            <person name="Panaccione D.G."/>
            <person name="Schweri K.K."/>
            <person name="Voisey C.R."/>
            <person name="Farman M.L."/>
            <person name="Jaromczyk J.W."/>
            <person name="Roe B.A."/>
            <person name="O'Sullivan D.M."/>
            <person name="Scott B."/>
            <person name="Tudzynski P."/>
            <person name="An Z."/>
            <person name="Arnaoudova E.G."/>
            <person name="Bullock C.T."/>
            <person name="Charlton N.D."/>
            <person name="Chen L."/>
            <person name="Cox M."/>
            <person name="Dinkins R.D."/>
            <person name="Florea S."/>
            <person name="Glenn A.E."/>
            <person name="Gordon A."/>
            <person name="Gueldener U."/>
            <person name="Harris D.R."/>
            <person name="Hollin W."/>
            <person name="Jaromczyk J."/>
            <person name="Johnson R.D."/>
            <person name="Khan A.K."/>
            <person name="Leistner E."/>
            <person name="Leuchtmann A."/>
            <person name="Li C."/>
            <person name="Liu J."/>
            <person name="Liu J."/>
            <person name="Liu M."/>
            <person name="Mace W."/>
            <person name="Machado C."/>
            <person name="Nagabhyru P."/>
            <person name="Pan J."/>
            <person name="Schmid J."/>
            <person name="Sugawara K."/>
            <person name="Steiner U."/>
            <person name="Takach J.E."/>
            <person name="Tanaka E."/>
            <person name="Webb J.S."/>
            <person name="Wilson E.V."/>
            <person name="Wiseman J.L."/>
            <person name="Yoshida R."/>
            <person name="Zeng Z."/>
        </authorList>
    </citation>
    <scope>NUCLEOTIDE SEQUENCE [LARGE SCALE GENOMIC DNA]</scope>
    <source>
        <strain evidence="1 2">20.1</strain>
    </source>
</reference>
<dbReference type="VEuPathDB" id="FungiDB:CPUR_00542"/>
<evidence type="ECO:0000313" key="1">
    <source>
        <dbReference type="EMBL" id="CCE27070.1"/>
    </source>
</evidence>
<dbReference type="HOGENOM" id="CLU_3433111_0_0_1"/>
<dbReference type="AlphaFoldDB" id="M1W1U9"/>
<sequence>MVLWWGSIAKSMQISF</sequence>
<proteinExistence type="predicted"/>
<dbReference type="EMBL" id="CAGA01000003">
    <property type="protein sequence ID" value="CCE27070.1"/>
    <property type="molecule type" value="Genomic_DNA"/>
</dbReference>
<keyword evidence="2" id="KW-1185">Reference proteome</keyword>
<evidence type="ECO:0000313" key="2">
    <source>
        <dbReference type="Proteomes" id="UP000016801"/>
    </source>
</evidence>
<dbReference type="Proteomes" id="UP000016801">
    <property type="component" value="Unassembled WGS sequence"/>
</dbReference>
<gene>
    <name evidence="1" type="ORF">CPUR_00542</name>
</gene>
<comment type="caution">
    <text evidence="1">The sequence shown here is derived from an EMBL/GenBank/DDBJ whole genome shotgun (WGS) entry which is preliminary data.</text>
</comment>
<organism evidence="1 2">
    <name type="scientific">Claviceps purpurea (strain 20.1)</name>
    <name type="common">Ergot fungus</name>
    <name type="synonym">Sphacelia segetum</name>
    <dbReference type="NCBI Taxonomy" id="1111077"/>
    <lineage>
        <taxon>Eukaryota</taxon>
        <taxon>Fungi</taxon>
        <taxon>Dikarya</taxon>
        <taxon>Ascomycota</taxon>
        <taxon>Pezizomycotina</taxon>
        <taxon>Sordariomycetes</taxon>
        <taxon>Hypocreomycetidae</taxon>
        <taxon>Hypocreales</taxon>
        <taxon>Clavicipitaceae</taxon>
        <taxon>Claviceps</taxon>
    </lineage>
</organism>